<name>A0A9D4MER9_DREPO</name>
<dbReference type="AlphaFoldDB" id="A0A9D4MER9"/>
<reference evidence="1" key="1">
    <citation type="journal article" date="2019" name="bioRxiv">
        <title>The Genome of the Zebra Mussel, Dreissena polymorpha: A Resource for Invasive Species Research.</title>
        <authorList>
            <person name="McCartney M.A."/>
            <person name="Auch B."/>
            <person name="Kono T."/>
            <person name="Mallez S."/>
            <person name="Zhang Y."/>
            <person name="Obille A."/>
            <person name="Becker A."/>
            <person name="Abrahante J.E."/>
            <person name="Garbe J."/>
            <person name="Badalamenti J.P."/>
            <person name="Herman A."/>
            <person name="Mangelson H."/>
            <person name="Liachko I."/>
            <person name="Sullivan S."/>
            <person name="Sone E.D."/>
            <person name="Koren S."/>
            <person name="Silverstein K.A.T."/>
            <person name="Beckman K.B."/>
            <person name="Gohl D.M."/>
        </authorList>
    </citation>
    <scope>NUCLEOTIDE SEQUENCE</scope>
    <source>
        <strain evidence="1">Duluth1</strain>
        <tissue evidence="1">Whole animal</tissue>
    </source>
</reference>
<sequence>MEKCPGHVFQQTRIIFKIIQDFIRTNILTKFHEDWTINVSFRVKNAPSPGGHVFQPTKTIFKLVKDIIRTNILIKFHDDRTVYVASRVLTRFYKSQIMKNATYPGGHVFQPTETIFQLIQDIIETNLLTTVLTRKTAQLPCAHIFQPTETIFELVQDIINTNPENKMYYYSHTMKNAPPPGDIIGTNLLTKFHENRTIHVASRVLTSLKNAPPSGSHVCQATGTIFEFVQDMIATKLLTNS</sequence>
<dbReference type="Proteomes" id="UP000828390">
    <property type="component" value="Unassembled WGS sequence"/>
</dbReference>
<keyword evidence="2" id="KW-1185">Reference proteome</keyword>
<evidence type="ECO:0000313" key="2">
    <source>
        <dbReference type="Proteomes" id="UP000828390"/>
    </source>
</evidence>
<organism evidence="1 2">
    <name type="scientific">Dreissena polymorpha</name>
    <name type="common">Zebra mussel</name>
    <name type="synonym">Mytilus polymorpha</name>
    <dbReference type="NCBI Taxonomy" id="45954"/>
    <lineage>
        <taxon>Eukaryota</taxon>
        <taxon>Metazoa</taxon>
        <taxon>Spiralia</taxon>
        <taxon>Lophotrochozoa</taxon>
        <taxon>Mollusca</taxon>
        <taxon>Bivalvia</taxon>
        <taxon>Autobranchia</taxon>
        <taxon>Heteroconchia</taxon>
        <taxon>Euheterodonta</taxon>
        <taxon>Imparidentia</taxon>
        <taxon>Neoheterodontei</taxon>
        <taxon>Myida</taxon>
        <taxon>Dreissenoidea</taxon>
        <taxon>Dreissenidae</taxon>
        <taxon>Dreissena</taxon>
    </lineage>
</organism>
<gene>
    <name evidence="1" type="ORF">DPMN_000100</name>
</gene>
<dbReference type="EMBL" id="JAIWYP010000001">
    <property type="protein sequence ID" value="KAH3876262.1"/>
    <property type="molecule type" value="Genomic_DNA"/>
</dbReference>
<accession>A0A9D4MER9</accession>
<comment type="caution">
    <text evidence="1">The sequence shown here is derived from an EMBL/GenBank/DDBJ whole genome shotgun (WGS) entry which is preliminary data.</text>
</comment>
<proteinExistence type="predicted"/>
<reference evidence="1" key="2">
    <citation type="submission" date="2020-11" db="EMBL/GenBank/DDBJ databases">
        <authorList>
            <person name="McCartney M.A."/>
            <person name="Auch B."/>
            <person name="Kono T."/>
            <person name="Mallez S."/>
            <person name="Becker A."/>
            <person name="Gohl D.M."/>
            <person name="Silverstein K.A.T."/>
            <person name="Koren S."/>
            <person name="Bechman K.B."/>
            <person name="Herman A."/>
            <person name="Abrahante J.E."/>
            <person name="Garbe J."/>
        </authorList>
    </citation>
    <scope>NUCLEOTIDE SEQUENCE</scope>
    <source>
        <strain evidence="1">Duluth1</strain>
        <tissue evidence="1">Whole animal</tissue>
    </source>
</reference>
<evidence type="ECO:0000313" key="1">
    <source>
        <dbReference type="EMBL" id="KAH3876262.1"/>
    </source>
</evidence>
<protein>
    <submittedName>
        <fullName evidence="1">Uncharacterized protein</fullName>
    </submittedName>
</protein>